<dbReference type="InterPro" id="IPR025410">
    <property type="entry name" value="Lant_dehyd"/>
</dbReference>
<dbReference type="GO" id="GO:0046872">
    <property type="term" value="F:metal ion binding"/>
    <property type="evidence" value="ECO:0007669"/>
    <property type="project" value="UniProtKB-KW"/>
</dbReference>
<dbReference type="Pfam" id="PF13575">
    <property type="entry name" value="DUF4135"/>
    <property type="match status" value="1"/>
</dbReference>
<dbReference type="InterPro" id="IPR017146">
    <property type="entry name" value="Lanti_2_LanM"/>
</dbReference>
<dbReference type="InterPro" id="IPR012341">
    <property type="entry name" value="6hp_glycosidase-like_sf"/>
</dbReference>
<dbReference type="SMART" id="SM01260">
    <property type="entry name" value="LANC_like"/>
    <property type="match status" value="1"/>
</dbReference>
<dbReference type="PIRSF" id="PIRSF037228">
    <property type="entry name" value="Lant_mod_RumM"/>
    <property type="match status" value="1"/>
</dbReference>
<organism evidence="3">
    <name type="scientific">Streptomyces sp. NBC_00060</name>
    <dbReference type="NCBI Taxonomy" id="2975636"/>
    <lineage>
        <taxon>Bacteria</taxon>
        <taxon>Bacillati</taxon>
        <taxon>Actinomycetota</taxon>
        <taxon>Actinomycetes</taxon>
        <taxon>Kitasatosporales</taxon>
        <taxon>Streptomycetaceae</taxon>
        <taxon>Streptomyces</taxon>
    </lineage>
</organism>
<keyword evidence="1" id="KW-0479">Metal-binding</keyword>
<dbReference type="SUPFAM" id="SSF158745">
    <property type="entry name" value="LanC-like"/>
    <property type="match status" value="1"/>
</dbReference>
<evidence type="ECO:0000256" key="1">
    <source>
        <dbReference type="PIRSR" id="PIRSR607822-1"/>
    </source>
</evidence>
<evidence type="ECO:0000313" key="3">
    <source>
        <dbReference type="EMBL" id="WTU45051.1"/>
    </source>
</evidence>
<protein>
    <submittedName>
        <fullName evidence="3">Type 2 lanthipeptide synthetase LanM</fullName>
    </submittedName>
</protein>
<dbReference type="InterPro" id="IPR007822">
    <property type="entry name" value="LANC-like"/>
</dbReference>
<dbReference type="NCBIfam" id="TIGR03897">
    <property type="entry name" value="lanti_2_LanM"/>
    <property type="match status" value="1"/>
</dbReference>
<dbReference type="PRINTS" id="PR01955">
    <property type="entry name" value="LANCFRANKIA"/>
</dbReference>
<feature type="binding site" evidence="1">
    <location>
        <position position="841"/>
    </location>
    <ligand>
        <name>Zn(2+)</name>
        <dbReference type="ChEBI" id="CHEBI:29105"/>
    </ligand>
</feature>
<feature type="domain" description="Lantibiotic biosynthesis protein dehydration" evidence="2">
    <location>
        <begin position="118"/>
        <end position="497"/>
    </location>
</feature>
<dbReference type="PRINTS" id="PR01950">
    <property type="entry name" value="LANCSUPER"/>
</dbReference>
<reference evidence="3" key="1">
    <citation type="submission" date="2022-10" db="EMBL/GenBank/DDBJ databases">
        <title>The complete genomes of actinobacterial strains from the NBC collection.</title>
        <authorList>
            <person name="Joergensen T.S."/>
            <person name="Alvarez Arevalo M."/>
            <person name="Sterndorff E.B."/>
            <person name="Faurdal D."/>
            <person name="Vuksanovic O."/>
            <person name="Mourched A.-S."/>
            <person name="Charusanti P."/>
            <person name="Shaw S."/>
            <person name="Blin K."/>
            <person name="Weber T."/>
        </authorList>
    </citation>
    <scope>NUCLEOTIDE SEQUENCE</scope>
    <source>
        <strain evidence="3">NBC_00060</strain>
    </source>
</reference>
<dbReference type="EMBL" id="CP108253">
    <property type="protein sequence ID" value="WTU45051.1"/>
    <property type="molecule type" value="Genomic_DNA"/>
</dbReference>
<keyword evidence="1" id="KW-0862">Zinc</keyword>
<gene>
    <name evidence="3" type="primary">lanM</name>
    <name evidence="3" type="ORF">OHV25_38535</name>
</gene>
<dbReference type="AlphaFoldDB" id="A0AAU2HBU6"/>
<dbReference type="GO" id="GO:0005975">
    <property type="term" value="P:carbohydrate metabolic process"/>
    <property type="evidence" value="ECO:0007669"/>
    <property type="project" value="InterPro"/>
</dbReference>
<dbReference type="GO" id="GO:0031179">
    <property type="term" value="P:peptide modification"/>
    <property type="evidence" value="ECO:0007669"/>
    <property type="project" value="InterPro"/>
</dbReference>
<sequence length="976" mass="106323">MATVPFADLWLGIADGALIRLLDALDEDVPAGLGLDLPPTGTYEDPFRQALISDLVSRLAGVGEKVLWKEFTSRRTPSDVVFAHLGDPTRQGRPRRTLYCTLLEEIRAEDFRSFIERYPVFGEHLRMTVEQWTVHFSRFLSRLHADFGDLIAAFGLPADVQVRGLRPGLSDPHRGGQTVAVVELVSPTQGSKHLVVYKPKDLTIDKVFQDLLRELPRPRPDDATLGGVTVLIRPEYGYMEYVSHTPSADDAELSRFYRNAGRLTAILYLLGCNDCHHENLIARGDKLHLVDAETLLGGWGSDDDSDLAARVANSVTALGILPQWQVVGRRRLARDVSALGIEPPAAEQSKAQGWTYGNTDAMLVGTCERAANVPTSSPAQPGDRNRIADFVEELIDGFVDQLHTAEADRESWVGVSGHLSRFAGLRRRLVVRPTWIYAWLREQQADPVALTSWLRQRLVLETLAKSYLRSSERPANWRLFHAEVAQMYELDVPFFEMPVDDVRLPLPDGSEISDFLGASGCDTARRKVASLDQQAIDFQAQLVRGAVLAKHHKSAGSTSQAIRLTPRSNQVLDSVGEAERIGNLLLDTAFDDGSDYSEWLGTEVLQDLQTQRFGPLGLSLYGGRVGIALFLAALSLQELPRSEDYRRLARRALADVPRRLWECPAETKRRWWRDQPLGIIGSAGVILGLSLVSEILPEVACPEGWDEMLSGCDEAVLRLDGRTDLVFGAAGLIGPLLRLGTPRAVSLAECAGQLLLEHQHSSGGWLPDGPGSIPLTGLSHGASGIAAALALLADATGHLQYTEGARRALAYERTTFDEIHGNWPDFRSAEANRTNSAVSWCHGAPGIALARMCLRQTAASDAKTSADLLTALVTTADADATLSADSLCCGNLGRAVILRVAATELGEHTWLDAALSLERRTMSERHVHGMYASVNSPGLFQGMSGVGLALLETADASVAVLPQILSAGMYAGSSNP</sequence>
<dbReference type="Gene3D" id="1.50.10.10">
    <property type="match status" value="1"/>
</dbReference>
<evidence type="ECO:0000259" key="2">
    <source>
        <dbReference type="Pfam" id="PF13575"/>
    </source>
</evidence>
<feature type="binding site" evidence="1">
    <location>
        <position position="888"/>
    </location>
    <ligand>
        <name>Zn(2+)</name>
        <dbReference type="ChEBI" id="CHEBI:29105"/>
    </ligand>
</feature>
<accession>A0AAU2HBU6</accession>
<dbReference type="CDD" id="cd04792">
    <property type="entry name" value="LanM-like"/>
    <property type="match status" value="1"/>
</dbReference>
<dbReference type="Pfam" id="PF05147">
    <property type="entry name" value="LANC_like"/>
    <property type="match status" value="1"/>
</dbReference>
<name>A0AAU2HBU6_9ACTN</name>
<proteinExistence type="predicted"/>